<dbReference type="Pfam" id="PF01096">
    <property type="entry name" value="Zn_ribbon_TFIIS"/>
    <property type="match status" value="1"/>
</dbReference>
<dbReference type="SUPFAM" id="SSF57783">
    <property type="entry name" value="Zinc beta-ribbon"/>
    <property type="match status" value="1"/>
</dbReference>
<evidence type="ECO:0000313" key="8">
    <source>
        <dbReference type="EMBL" id="EOB12593.1"/>
    </source>
</evidence>
<evidence type="ECO:0000256" key="4">
    <source>
        <dbReference type="ARBA" id="ARBA00023242"/>
    </source>
</evidence>
<dbReference type="GO" id="GO:0008270">
    <property type="term" value="F:zinc ion binding"/>
    <property type="evidence" value="ECO:0007669"/>
    <property type="project" value="UniProtKB-KW"/>
</dbReference>
<dbReference type="GO" id="GO:0006351">
    <property type="term" value="P:DNA-templated transcription"/>
    <property type="evidence" value="ECO:0007669"/>
    <property type="project" value="InterPro"/>
</dbReference>
<dbReference type="SMART" id="SM00510">
    <property type="entry name" value="TFS2M"/>
    <property type="match status" value="1"/>
</dbReference>
<evidence type="ECO:0000256" key="2">
    <source>
        <dbReference type="ARBA" id="ARBA00022771"/>
    </source>
</evidence>
<gene>
    <name evidence="8" type="primary">TFS2</name>
    <name evidence="8" type="ORF">NBO_401g0008</name>
    <name evidence="9" type="ORF">NBO_64g0035</name>
</gene>
<dbReference type="GO" id="GO:0003676">
    <property type="term" value="F:nucleic acid binding"/>
    <property type="evidence" value="ECO:0007669"/>
    <property type="project" value="InterPro"/>
</dbReference>
<keyword evidence="1" id="KW-0479">Metal-binding</keyword>
<keyword evidence="8" id="KW-0648">Protein biosynthesis</keyword>
<dbReference type="Gene3D" id="1.10.472.30">
    <property type="entry name" value="Transcription elongation factor S-II, central domain"/>
    <property type="match status" value="1"/>
</dbReference>
<dbReference type="EMBL" id="KB908972">
    <property type="protein sequence ID" value="EOB13654.1"/>
    <property type="molecule type" value="Genomic_DNA"/>
</dbReference>
<dbReference type="PROSITE" id="PS51321">
    <property type="entry name" value="TFIIS_CENTRAL"/>
    <property type="match status" value="1"/>
</dbReference>
<sequence length="170" mass="19983">MDKENEFRRYAFDDPQKNKCMKLFCEAIISNLKDYVESKVNKLSYDLTVSLYETYFTDIPKMVRSKALNLKDKNNPKLCKDVYEGKISPDEYIRMSSEEMQSIDLKREVEKAIQDSFYDAQIPELKAETEIFKCAICGQRKASYRQLQTRSADEPMTTFVTCVCGHKWKF</sequence>
<dbReference type="GO" id="GO:0005634">
    <property type="term" value="C:nucleus"/>
    <property type="evidence" value="ECO:0007669"/>
    <property type="project" value="TreeGrafter"/>
</dbReference>
<dbReference type="STRING" id="578461.R0MIF9"/>
<dbReference type="InterPro" id="IPR001222">
    <property type="entry name" value="Znf_TFIIS"/>
</dbReference>
<evidence type="ECO:0000256" key="5">
    <source>
        <dbReference type="PROSITE-ProRule" id="PRU00472"/>
    </source>
</evidence>
<dbReference type="CDD" id="cd13749">
    <property type="entry name" value="Zn-ribbon_TFIIS"/>
    <property type="match status" value="1"/>
</dbReference>
<dbReference type="InterPro" id="IPR003618">
    <property type="entry name" value="TFIIS_cen_dom"/>
</dbReference>
<dbReference type="Gene3D" id="2.20.25.10">
    <property type="match status" value="1"/>
</dbReference>
<dbReference type="SUPFAM" id="SSF46942">
    <property type="entry name" value="Elongation factor TFIIS domain 2"/>
    <property type="match status" value="1"/>
</dbReference>
<keyword evidence="3" id="KW-0862">Zinc</keyword>
<dbReference type="PANTHER" id="PTHR11477:SF0">
    <property type="entry name" value="IP08861P-RELATED"/>
    <property type="match status" value="1"/>
</dbReference>
<dbReference type="OrthoDB" id="44867at2759"/>
<evidence type="ECO:0000313" key="9">
    <source>
        <dbReference type="EMBL" id="EOB13654.1"/>
    </source>
</evidence>
<dbReference type="InterPro" id="IPR036575">
    <property type="entry name" value="TFIIS_cen_dom_sf"/>
</dbReference>
<dbReference type="VEuPathDB" id="MicrosporidiaDB:NBO_401g0008"/>
<dbReference type="HOGENOM" id="CLU_037637_4_1_1"/>
<evidence type="ECO:0000259" key="7">
    <source>
        <dbReference type="PROSITE" id="PS51321"/>
    </source>
</evidence>
<evidence type="ECO:0000259" key="6">
    <source>
        <dbReference type="PROSITE" id="PS51133"/>
    </source>
</evidence>
<dbReference type="SMART" id="SM00440">
    <property type="entry name" value="ZnF_C2C2"/>
    <property type="match status" value="1"/>
</dbReference>
<evidence type="ECO:0000256" key="1">
    <source>
        <dbReference type="ARBA" id="ARBA00022723"/>
    </source>
</evidence>
<dbReference type="GO" id="GO:0003746">
    <property type="term" value="F:translation elongation factor activity"/>
    <property type="evidence" value="ECO:0007669"/>
    <property type="project" value="UniProtKB-KW"/>
</dbReference>
<keyword evidence="8" id="KW-0251">Elongation factor</keyword>
<feature type="domain" description="TFIIS central" evidence="7">
    <location>
        <begin position="16"/>
        <end position="128"/>
    </location>
</feature>
<accession>R0MIF9</accession>
<dbReference type="EMBL" id="KB909309">
    <property type="protein sequence ID" value="EOB12593.1"/>
    <property type="molecule type" value="Genomic_DNA"/>
</dbReference>
<dbReference type="OMA" id="CKNNWKF"/>
<dbReference type="InterPro" id="IPR035100">
    <property type="entry name" value="TF_IIS-typ"/>
</dbReference>
<proteinExistence type="predicted"/>
<protein>
    <submittedName>
        <fullName evidence="8">Transcription elongation factor S-II</fullName>
    </submittedName>
</protein>
<keyword evidence="4" id="KW-0539">Nucleus</keyword>
<keyword evidence="10" id="KW-1185">Reference proteome</keyword>
<reference evidence="8 10" key="1">
    <citation type="journal article" date="2013" name="BMC Genomics">
        <title>Comparative genomics of parasitic silkworm microsporidia reveal an association between genome expansion and host adaptation.</title>
        <authorList>
            <person name="Pan G."/>
            <person name="Xu J."/>
            <person name="Li T."/>
            <person name="Xia Q."/>
            <person name="Liu S.L."/>
            <person name="Zhang G."/>
            <person name="Li S."/>
            <person name="Li C."/>
            <person name="Liu H."/>
            <person name="Yang L."/>
            <person name="Liu T."/>
            <person name="Zhang X."/>
            <person name="Wu Z."/>
            <person name="Fan W."/>
            <person name="Dang X."/>
            <person name="Xiang H."/>
            <person name="Tao M."/>
            <person name="Li Y."/>
            <person name="Hu J."/>
            <person name="Li Z."/>
            <person name="Lin L."/>
            <person name="Luo J."/>
            <person name="Geng L."/>
            <person name="Wang L."/>
            <person name="Long M."/>
            <person name="Wan Y."/>
            <person name="He N."/>
            <person name="Zhang Z."/>
            <person name="Lu C."/>
            <person name="Keeling P.J."/>
            <person name="Wang J."/>
            <person name="Xiang Z."/>
            <person name="Zhou Z."/>
        </authorList>
    </citation>
    <scope>NUCLEOTIDE SEQUENCE [LARGE SCALE GENOMIC DNA]</scope>
    <source>
        <strain evidence="8">CQ1</strain>
        <strain evidence="10">CQ1 / CVCC 102059</strain>
    </source>
</reference>
<dbReference type="PIRSF" id="PIRSF006704">
    <property type="entry name" value="TF_IIS"/>
    <property type="match status" value="1"/>
</dbReference>
<dbReference type="Pfam" id="PF07500">
    <property type="entry name" value="TFIIS_M"/>
    <property type="match status" value="1"/>
</dbReference>
<dbReference type="PANTHER" id="PTHR11477">
    <property type="entry name" value="TRANSCRIPTION FACTOR S-II ZINC FINGER DOMAIN-CONTAINING PROTEIN"/>
    <property type="match status" value="1"/>
</dbReference>
<dbReference type="VEuPathDB" id="MicrosporidiaDB:NBO_64g0035"/>
<keyword evidence="2 5" id="KW-0863">Zinc-finger</keyword>
<dbReference type="AlphaFoldDB" id="R0MIF9"/>
<dbReference type="PROSITE" id="PS51133">
    <property type="entry name" value="ZF_TFIIS_2"/>
    <property type="match status" value="1"/>
</dbReference>
<organism evidence="8 10">
    <name type="scientific">Nosema bombycis (strain CQ1 / CVCC 102059)</name>
    <name type="common">Microsporidian parasite</name>
    <name type="synonym">Pebrine of silkworm</name>
    <dbReference type="NCBI Taxonomy" id="578461"/>
    <lineage>
        <taxon>Eukaryota</taxon>
        <taxon>Fungi</taxon>
        <taxon>Fungi incertae sedis</taxon>
        <taxon>Microsporidia</taxon>
        <taxon>Nosematidae</taxon>
        <taxon>Nosema</taxon>
    </lineage>
</organism>
<evidence type="ECO:0000256" key="3">
    <source>
        <dbReference type="ARBA" id="ARBA00022833"/>
    </source>
</evidence>
<evidence type="ECO:0000313" key="10">
    <source>
        <dbReference type="Proteomes" id="UP000016927"/>
    </source>
</evidence>
<dbReference type="Proteomes" id="UP000016927">
    <property type="component" value="Unassembled WGS sequence"/>
</dbReference>
<name>R0MIF9_NOSB1</name>
<feature type="domain" description="TFIIS-type" evidence="6">
    <location>
        <begin position="130"/>
        <end position="169"/>
    </location>
</feature>